<dbReference type="EMBL" id="BMKM01000010">
    <property type="protein sequence ID" value="GGE29981.1"/>
    <property type="molecule type" value="Genomic_DNA"/>
</dbReference>
<protein>
    <recommendedName>
        <fullName evidence="3">DUF2116 family Zn-ribbon domain-containing protein</fullName>
    </recommendedName>
</protein>
<evidence type="ECO:0000313" key="2">
    <source>
        <dbReference type="Proteomes" id="UP000614460"/>
    </source>
</evidence>
<keyword evidence="2" id="KW-1185">Reference proteome</keyword>
<dbReference type="AlphaFoldDB" id="A0A8H9G1U0"/>
<dbReference type="RefSeq" id="WP_182499571.1">
    <property type="nucleotide sequence ID" value="NZ_BMKM01000010.1"/>
</dbReference>
<gene>
    <name evidence="1" type="ORF">GCM10011516_29710</name>
</gene>
<comment type="caution">
    <text evidence="1">The sequence shown here is derived from an EMBL/GenBank/DDBJ whole genome shotgun (WGS) entry which is preliminary data.</text>
</comment>
<reference evidence="1" key="1">
    <citation type="journal article" date="2014" name="Int. J. Syst. Evol. Microbiol.">
        <title>Complete genome sequence of Corynebacterium casei LMG S-19264T (=DSM 44701T), isolated from a smear-ripened cheese.</title>
        <authorList>
            <consortium name="US DOE Joint Genome Institute (JGI-PGF)"/>
            <person name="Walter F."/>
            <person name="Albersmeier A."/>
            <person name="Kalinowski J."/>
            <person name="Ruckert C."/>
        </authorList>
    </citation>
    <scope>NUCLEOTIDE SEQUENCE</scope>
    <source>
        <strain evidence="1">CGMCC 1.15966</strain>
    </source>
</reference>
<name>A0A8H9G1U0_9SPHI</name>
<evidence type="ECO:0000313" key="1">
    <source>
        <dbReference type="EMBL" id="GGE29981.1"/>
    </source>
</evidence>
<dbReference type="Proteomes" id="UP000614460">
    <property type="component" value="Unassembled WGS sequence"/>
</dbReference>
<sequence>MDHRNCKECEQPIKGRTDKRFCNDNCRNAFNNRENSKEYNILKKVNTQLRKNRKILSSLLAEEKMIKISKTKLLGEGFSMVYHTHRILTTKGQQYIFCYEYGYLEIGQDYILIVKSKEKKREIFGLV</sequence>
<reference evidence="1" key="2">
    <citation type="submission" date="2020-09" db="EMBL/GenBank/DDBJ databases">
        <authorList>
            <person name="Sun Q."/>
            <person name="Zhou Y."/>
        </authorList>
    </citation>
    <scope>NUCLEOTIDE SEQUENCE</scope>
    <source>
        <strain evidence="1">CGMCC 1.15966</strain>
    </source>
</reference>
<evidence type="ECO:0008006" key="3">
    <source>
        <dbReference type="Google" id="ProtNLM"/>
    </source>
</evidence>
<organism evidence="1 2">
    <name type="scientific">Sphingobacterium cellulitidis</name>
    <dbReference type="NCBI Taxonomy" id="1768011"/>
    <lineage>
        <taxon>Bacteria</taxon>
        <taxon>Pseudomonadati</taxon>
        <taxon>Bacteroidota</taxon>
        <taxon>Sphingobacteriia</taxon>
        <taxon>Sphingobacteriales</taxon>
        <taxon>Sphingobacteriaceae</taxon>
        <taxon>Sphingobacterium</taxon>
    </lineage>
</organism>
<accession>A0A8H9G1U0</accession>
<proteinExistence type="predicted"/>